<dbReference type="PIRSF" id="PIRSF003101">
    <property type="entry name" value="FtsA"/>
    <property type="match status" value="1"/>
</dbReference>
<evidence type="ECO:0000313" key="9">
    <source>
        <dbReference type="Proteomes" id="UP000748308"/>
    </source>
</evidence>
<keyword evidence="4 5" id="KW-0131">Cell cycle</keyword>
<comment type="subcellular location">
    <subcellularLocation>
        <location evidence="5">Cell membrane</location>
        <topology evidence="5">Peripheral membrane protein</topology>
        <orientation evidence="5">Cytoplasmic side</orientation>
    </subcellularLocation>
    <text evidence="5">Localizes to the Z ring in an FtsZ-dependent manner. Targeted to the membrane through a conserved C-terminal amphipathic helix.</text>
</comment>
<feature type="domain" description="SHS2" evidence="7">
    <location>
        <begin position="7"/>
        <end position="195"/>
    </location>
</feature>
<dbReference type="EMBL" id="VGIY01000024">
    <property type="protein sequence ID" value="MBM3316584.1"/>
    <property type="molecule type" value="Genomic_DNA"/>
</dbReference>
<dbReference type="GO" id="GO:0043093">
    <property type="term" value="P:FtsZ-dependent cytokinesis"/>
    <property type="evidence" value="ECO:0007669"/>
    <property type="project" value="UniProtKB-UniRule"/>
</dbReference>
<dbReference type="InterPro" id="IPR020823">
    <property type="entry name" value="Cell_div_FtsA"/>
</dbReference>
<dbReference type="Pfam" id="PF14450">
    <property type="entry name" value="FtsA"/>
    <property type="match status" value="1"/>
</dbReference>
<sequence length="410" mass="43132">MPSAQIATGLDVGSTKVVALIAEVTEHGELRVLGIGESPSSGLRQGNLVHLEATAEAVRTALARAEKMADLSVRDVTVGIAGDHLRSINSRGVIAVSGRDNEVTPDDLRRVVEAARALAIPSSRAVLHVIPQEFLVDDQSGIKDPVGMAGVRLEAEVHIITASATAVRNLERSIEKAGYRAAQVIAVPLASAWAVLEEDERRLGVILLDVGAGTTDLAVYFDGSVHHTAVISMGGAQITNDIAIGLRTPLEAAERIKIEYGCALSSLVERDAALEIPGVGGRAPRAIRLNVLAAIIEPRVEEILTQARTEVGRLQGHDFLAAGIVVTGGTAGLRGMVEAAERVFEMPARAGLPRGVSGLAQAAHDPRYATALGLAMAAAPRRRRFAGETAGVPQGSRLREWLRARVPFLG</sequence>
<keyword evidence="3 5" id="KW-0472">Membrane</keyword>
<organism evidence="8 9">
    <name type="scientific">Eiseniibacteriota bacterium</name>
    <dbReference type="NCBI Taxonomy" id="2212470"/>
    <lineage>
        <taxon>Bacteria</taxon>
        <taxon>Candidatus Eiseniibacteriota</taxon>
    </lineage>
</organism>
<dbReference type="InterPro" id="IPR050696">
    <property type="entry name" value="FtsA/MreB"/>
</dbReference>
<keyword evidence="1 5" id="KW-1003">Cell membrane</keyword>
<reference evidence="8" key="1">
    <citation type="submission" date="2019-03" db="EMBL/GenBank/DDBJ databases">
        <title>Lake Tanganyika Metagenome-Assembled Genomes (MAGs).</title>
        <authorList>
            <person name="Tran P."/>
        </authorList>
    </citation>
    <scope>NUCLEOTIDE SEQUENCE</scope>
    <source>
        <strain evidence="8">M_DeepCast_400m_m2_100</strain>
    </source>
</reference>
<dbReference type="GO" id="GO:0032153">
    <property type="term" value="C:cell division site"/>
    <property type="evidence" value="ECO:0007669"/>
    <property type="project" value="UniProtKB-UniRule"/>
</dbReference>
<evidence type="ECO:0000256" key="5">
    <source>
        <dbReference type="HAMAP-Rule" id="MF_02033"/>
    </source>
</evidence>
<dbReference type="NCBIfam" id="TIGR01174">
    <property type="entry name" value="ftsA"/>
    <property type="match status" value="1"/>
</dbReference>
<comment type="caution">
    <text evidence="8">The sequence shown here is derived from an EMBL/GenBank/DDBJ whole genome shotgun (WGS) entry which is preliminary data.</text>
</comment>
<gene>
    <name evidence="5 8" type="primary">ftsA</name>
    <name evidence="8" type="ORF">FJY75_01900</name>
</gene>
<protein>
    <recommendedName>
        <fullName evidence="5 6">Cell division protein FtsA</fullName>
    </recommendedName>
</protein>
<keyword evidence="2 5" id="KW-0132">Cell division</keyword>
<dbReference type="InterPro" id="IPR043129">
    <property type="entry name" value="ATPase_NBD"/>
</dbReference>
<name>A0A937X9L5_UNCEI</name>
<evidence type="ECO:0000256" key="1">
    <source>
        <dbReference type="ARBA" id="ARBA00022475"/>
    </source>
</evidence>
<dbReference type="PANTHER" id="PTHR32432:SF4">
    <property type="entry name" value="CELL DIVISION PROTEIN FTSA"/>
    <property type="match status" value="1"/>
</dbReference>
<evidence type="ECO:0000259" key="7">
    <source>
        <dbReference type="SMART" id="SM00842"/>
    </source>
</evidence>
<evidence type="ECO:0000256" key="3">
    <source>
        <dbReference type="ARBA" id="ARBA00023136"/>
    </source>
</evidence>
<comment type="similarity">
    <text evidence="5 6">Belongs to the FtsA/MreB family.</text>
</comment>
<dbReference type="HAMAP" id="MF_02033">
    <property type="entry name" value="FtsA"/>
    <property type="match status" value="1"/>
</dbReference>
<dbReference type="Pfam" id="PF02491">
    <property type="entry name" value="SHS2_FTSA"/>
    <property type="match status" value="1"/>
</dbReference>
<dbReference type="FunFam" id="3.30.1490.110:FF:000001">
    <property type="entry name" value="Cell division protein FtsA"/>
    <property type="match status" value="1"/>
</dbReference>
<dbReference type="SUPFAM" id="SSF53067">
    <property type="entry name" value="Actin-like ATPase domain"/>
    <property type="match status" value="2"/>
</dbReference>
<dbReference type="InterPro" id="IPR003494">
    <property type="entry name" value="SHS2_FtsA"/>
</dbReference>
<dbReference type="Gene3D" id="3.30.1490.110">
    <property type="match status" value="1"/>
</dbReference>
<accession>A0A937X9L5</accession>
<dbReference type="CDD" id="cd24048">
    <property type="entry name" value="ASKHA_NBD_FtsA"/>
    <property type="match status" value="1"/>
</dbReference>
<evidence type="ECO:0000256" key="4">
    <source>
        <dbReference type="ARBA" id="ARBA00023306"/>
    </source>
</evidence>
<evidence type="ECO:0000256" key="2">
    <source>
        <dbReference type="ARBA" id="ARBA00022618"/>
    </source>
</evidence>
<evidence type="ECO:0000313" key="8">
    <source>
        <dbReference type="EMBL" id="MBM3316584.1"/>
    </source>
</evidence>
<dbReference type="Proteomes" id="UP000748308">
    <property type="component" value="Unassembled WGS sequence"/>
</dbReference>
<dbReference type="AlphaFoldDB" id="A0A937X9L5"/>
<comment type="function">
    <text evidence="5 6">Cell division protein that is involved in the assembly of the Z ring. May serve as a membrane anchor for the Z ring.</text>
</comment>
<proteinExistence type="inferred from homology"/>
<comment type="subunit">
    <text evidence="5">Self-interacts. Interacts with FtsZ.</text>
</comment>
<dbReference type="PANTHER" id="PTHR32432">
    <property type="entry name" value="CELL DIVISION PROTEIN FTSA-RELATED"/>
    <property type="match status" value="1"/>
</dbReference>
<dbReference type="GO" id="GO:0009898">
    <property type="term" value="C:cytoplasmic side of plasma membrane"/>
    <property type="evidence" value="ECO:0007669"/>
    <property type="project" value="UniProtKB-UniRule"/>
</dbReference>
<evidence type="ECO:0000256" key="6">
    <source>
        <dbReference type="PIRNR" id="PIRNR003101"/>
    </source>
</evidence>
<dbReference type="Gene3D" id="3.30.420.40">
    <property type="match status" value="2"/>
</dbReference>
<dbReference type="SMART" id="SM00842">
    <property type="entry name" value="FtsA"/>
    <property type="match status" value="1"/>
</dbReference>